<protein>
    <submittedName>
        <fullName evidence="2">Uncharacterized protein</fullName>
    </submittedName>
</protein>
<sequence length="457" mass="51576">MSHRKTAMVIAVLTSLVLGAGVAVGAPPSSQRAQGSGWDGDGLHDAWRLIRSEKFNRPMRAGNDTGWFPNKDEKGTGYDVDAYDNDGEFFQTFGGDAFREHLAGLGLYRRSYTVGKKGWLTVELAARDRDGDGRPDNVPSFRRTRSRALGSVGTFNVPDHNSAVVLRSTDPLPAEYRIEVTLRAIDFGGQRNGTWDYDGKTNGYRPDGCKTIYPWPGSPDADYRPAECDWFDVTTDSNGYYFLSIMDYPAAPHNNVFVHQRRKVVMDGYNRYQYTGTGLRYCDPGSGGFQPYEWGSGNGVNMLFMTPERRYRSSPGTQYFMQSECGTEYGGAIVSQADLIPEMMPELTYTFAIERLDGHYTLEVSGNFRNVGWATYRYSQPFDDGKHPIYHYNQSADEYDGRYNQDWTYTAGERTFVDPDIWPAGSAYPDYFMMGIPHMNFYEGTASIDDVQLYIPR</sequence>
<feature type="chain" id="PRO_5047191938" evidence="1">
    <location>
        <begin position="26"/>
        <end position="457"/>
    </location>
</feature>
<feature type="signal peptide" evidence="1">
    <location>
        <begin position="1"/>
        <end position="25"/>
    </location>
</feature>
<gene>
    <name evidence="2" type="ORF">J5A65_09255</name>
</gene>
<organism evidence="2 3">
    <name type="scientific">Arachnia rubra</name>
    <dbReference type="NCBI Taxonomy" id="1547448"/>
    <lineage>
        <taxon>Bacteria</taxon>
        <taxon>Bacillati</taxon>
        <taxon>Actinomycetota</taxon>
        <taxon>Actinomycetes</taxon>
        <taxon>Propionibacteriales</taxon>
        <taxon>Propionibacteriaceae</taxon>
        <taxon>Arachnia</taxon>
    </lineage>
</organism>
<dbReference type="RefSeq" id="WP_212321372.1">
    <property type="nucleotide sequence ID" value="NZ_AP024463.1"/>
</dbReference>
<accession>A0ABX7Y1Y7</accession>
<keyword evidence="3" id="KW-1185">Reference proteome</keyword>
<proteinExistence type="predicted"/>
<dbReference type="EMBL" id="CP072384">
    <property type="protein sequence ID" value="QUC07139.1"/>
    <property type="molecule type" value="Genomic_DNA"/>
</dbReference>
<keyword evidence="1" id="KW-0732">Signal</keyword>
<name>A0ABX7Y1Y7_9ACTN</name>
<evidence type="ECO:0000313" key="3">
    <source>
        <dbReference type="Proteomes" id="UP000678513"/>
    </source>
</evidence>
<dbReference type="Proteomes" id="UP000678513">
    <property type="component" value="Chromosome"/>
</dbReference>
<evidence type="ECO:0000313" key="2">
    <source>
        <dbReference type="EMBL" id="QUC07139.1"/>
    </source>
</evidence>
<evidence type="ECO:0000256" key="1">
    <source>
        <dbReference type="SAM" id="SignalP"/>
    </source>
</evidence>
<reference evidence="2 3" key="1">
    <citation type="submission" date="2021-03" db="EMBL/GenBank/DDBJ databases">
        <title>Human Oral Microbial Genomes.</title>
        <authorList>
            <person name="Johnston C.D."/>
            <person name="Chen T."/>
            <person name="Dewhirst F.E."/>
        </authorList>
    </citation>
    <scope>NUCLEOTIDE SEQUENCE [LARGE SCALE GENOMIC DNA]</scope>
    <source>
        <strain evidence="2 3">DSMZ 100122</strain>
    </source>
</reference>